<dbReference type="PANTHER" id="PTHR43266">
    <property type="entry name" value="MACROLIDE-EFFLUX PROTEIN"/>
    <property type="match status" value="1"/>
</dbReference>
<evidence type="ECO:0000259" key="8">
    <source>
        <dbReference type="PROSITE" id="PS50850"/>
    </source>
</evidence>
<reference evidence="9 10" key="2">
    <citation type="journal article" date="2013" name="PLoS ONE">
        <title>INDIGO - INtegrated Data Warehouse of MIcrobial GenOmes with Examples from the Red Sea Extremophiles.</title>
        <authorList>
            <person name="Alam I."/>
            <person name="Antunes A."/>
            <person name="Kamau A.A."/>
            <person name="Ba Alawi W."/>
            <person name="Kalkatawi M."/>
            <person name="Stingl U."/>
            <person name="Bajic V.B."/>
        </authorList>
    </citation>
    <scope>NUCLEOTIDE SEQUENCE [LARGE SCALE GENOMIC DNA]</scope>
    <source>
        <strain evidence="9 10">SSD-17B</strain>
    </source>
</reference>
<organism evidence="9 10">
    <name type="scientific">Haloplasma contractile SSD-17B</name>
    <dbReference type="NCBI Taxonomy" id="1033810"/>
    <lineage>
        <taxon>Bacteria</taxon>
        <taxon>Bacillati</taxon>
        <taxon>Mycoplasmatota</taxon>
        <taxon>Mollicutes</taxon>
        <taxon>Haloplasmatales</taxon>
        <taxon>Haloplasmataceae</taxon>
        <taxon>Haloplasma</taxon>
    </lineage>
</organism>
<evidence type="ECO:0000256" key="2">
    <source>
        <dbReference type="ARBA" id="ARBA00022448"/>
    </source>
</evidence>
<dbReference type="Pfam" id="PF07690">
    <property type="entry name" value="MFS_1"/>
    <property type="match status" value="1"/>
</dbReference>
<dbReference type="EMBL" id="AFNU02000006">
    <property type="protein sequence ID" value="ERJ11929.1"/>
    <property type="molecule type" value="Genomic_DNA"/>
</dbReference>
<dbReference type="CDD" id="cd06173">
    <property type="entry name" value="MFS_MefA_like"/>
    <property type="match status" value="1"/>
</dbReference>
<feature type="transmembrane region" description="Helical" evidence="7">
    <location>
        <begin position="286"/>
        <end position="303"/>
    </location>
</feature>
<dbReference type="PROSITE" id="PS50850">
    <property type="entry name" value="MFS"/>
    <property type="match status" value="1"/>
</dbReference>
<evidence type="ECO:0000256" key="6">
    <source>
        <dbReference type="ARBA" id="ARBA00023136"/>
    </source>
</evidence>
<dbReference type="InterPro" id="IPR011701">
    <property type="entry name" value="MFS"/>
</dbReference>
<dbReference type="EC" id="6.1.1.12" evidence="9"/>
<evidence type="ECO:0000256" key="3">
    <source>
        <dbReference type="ARBA" id="ARBA00022475"/>
    </source>
</evidence>
<dbReference type="AlphaFoldDB" id="U2FL46"/>
<dbReference type="GO" id="GO:0004815">
    <property type="term" value="F:aspartate-tRNA ligase activity"/>
    <property type="evidence" value="ECO:0007669"/>
    <property type="project" value="UniProtKB-EC"/>
</dbReference>
<evidence type="ECO:0000256" key="4">
    <source>
        <dbReference type="ARBA" id="ARBA00022692"/>
    </source>
</evidence>
<evidence type="ECO:0000256" key="7">
    <source>
        <dbReference type="SAM" id="Phobius"/>
    </source>
</evidence>
<evidence type="ECO:0000256" key="5">
    <source>
        <dbReference type="ARBA" id="ARBA00022989"/>
    </source>
</evidence>
<evidence type="ECO:0000313" key="9">
    <source>
        <dbReference type="EMBL" id="ERJ11929.1"/>
    </source>
</evidence>
<dbReference type="STRING" id="1033810.HLPCO_001843"/>
<reference evidence="9 10" key="1">
    <citation type="journal article" date="2011" name="J. Bacteriol.">
        <title>Genome sequence of Haloplasma contractile, an unusual contractile bacterium from a deep-sea anoxic brine lake.</title>
        <authorList>
            <person name="Antunes A."/>
            <person name="Alam I."/>
            <person name="El Dorry H."/>
            <person name="Siam R."/>
            <person name="Robertson A."/>
            <person name="Bajic V.B."/>
            <person name="Stingl U."/>
        </authorList>
    </citation>
    <scope>NUCLEOTIDE SEQUENCE [LARGE SCALE GENOMIC DNA]</scope>
    <source>
        <strain evidence="9 10">SSD-17B</strain>
    </source>
</reference>
<protein>
    <submittedName>
        <fullName evidence="9">Macrolide-efflux protein</fullName>
        <ecNumber evidence="9">6.1.1.12</ecNumber>
    </submittedName>
</protein>
<feature type="transmembrane region" description="Helical" evidence="7">
    <location>
        <begin position="169"/>
        <end position="187"/>
    </location>
</feature>
<dbReference type="FunCoup" id="U2FL46">
    <property type="interactions" value="1"/>
</dbReference>
<feature type="transmembrane region" description="Helical" evidence="7">
    <location>
        <begin position="399"/>
        <end position="419"/>
    </location>
</feature>
<evidence type="ECO:0000256" key="1">
    <source>
        <dbReference type="ARBA" id="ARBA00004651"/>
    </source>
</evidence>
<accession>U2FL46</accession>
<dbReference type="Proteomes" id="UP000005707">
    <property type="component" value="Unassembled WGS sequence"/>
</dbReference>
<dbReference type="OrthoDB" id="9775268at2"/>
<comment type="caution">
    <text evidence="9">The sequence shown here is derived from an EMBL/GenBank/DDBJ whole genome shotgun (WGS) entry which is preliminary data.</text>
</comment>
<dbReference type="GO" id="GO:0005886">
    <property type="term" value="C:plasma membrane"/>
    <property type="evidence" value="ECO:0007669"/>
    <property type="project" value="UniProtKB-SubCell"/>
</dbReference>
<dbReference type="GO" id="GO:0022857">
    <property type="term" value="F:transmembrane transporter activity"/>
    <property type="evidence" value="ECO:0007669"/>
    <property type="project" value="InterPro"/>
</dbReference>
<keyword evidence="9" id="KW-0436">Ligase</keyword>
<dbReference type="PANTHER" id="PTHR43266:SF2">
    <property type="entry name" value="MAJOR FACILITATOR SUPERFAMILY (MFS) PROFILE DOMAIN-CONTAINING PROTEIN"/>
    <property type="match status" value="1"/>
</dbReference>
<keyword evidence="10" id="KW-1185">Reference proteome</keyword>
<keyword evidence="4 7" id="KW-0812">Transmembrane</keyword>
<feature type="domain" description="Major facilitator superfamily (MFS) profile" evidence="8">
    <location>
        <begin position="1"/>
        <end position="193"/>
    </location>
</feature>
<dbReference type="InParanoid" id="U2FL46"/>
<gene>
    <name evidence="9" type="primary">mef</name>
    <name evidence="9" type="ORF">HLPCO_001843</name>
</gene>
<sequence length="454" mass="49753">MKQEQYFFKFLFIWFGQLLSLIGSKITLIGIGFWVLKDTESIFSFSIFFIATTIPAIIISPFAGVIVDRFKRKQILILSDSMSSVCTAIILLLLYTGQFELWHIYITGAISAMFGTFQSPAYNSTIPLLVPKKMLARANGLNQLSNAIGIIIAPLVAGALFFTSGLKPLIIIDLATFLFAIITLAIIKLPELKRDPNVEPLTANVFFKNISYGFIYLSKRAGLIWLLLLFAVTNLLIGSFDLLITPYILANTDNKTIIGIYFAIIGSAMVLGGILIGILGAPKKRIKWLIMISSISGLFLALSGVSSNIIYITLMLCLGFMTLPIINAISTTIFQSKVEPHVQGRVFSLIGMVAMSLSPISYAFVGPLAEYVFEPMMVDGGRLATTVGSVIGTGEGRGIGLMFIIIGLLWSLSSLLFYLHPRLRNLETEIQDVKTEDDLKPVNDDSTIGEAISV</sequence>
<dbReference type="eggNOG" id="COG0477">
    <property type="taxonomic scope" value="Bacteria"/>
</dbReference>
<feature type="transmembrane region" description="Helical" evidence="7">
    <location>
        <begin position="75"/>
        <end position="96"/>
    </location>
</feature>
<evidence type="ECO:0000313" key="10">
    <source>
        <dbReference type="Proteomes" id="UP000005707"/>
    </source>
</evidence>
<dbReference type="InterPro" id="IPR036259">
    <property type="entry name" value="MFS_trans_sf"/>
</dbReference>
<feature type="transmembrane region" description="Helical" evidence="7">
    <location>
        <begin position="102"/>
        <end position="123"/>
    </location>
</feature>
<feature type="transmembrane region" description="Helical" evidence="7">
    <location>
        <begin position="12"/>
        <end position="36"/>
    </location>
</feature>
<dbReference type="InterPro" id="IPR020846">
    <property type="entry name" value="MFS_dom"/>
</dbReference>
<keyword evidence="6 7" id="KW-0472">Membrane</keyword>
<dbReference type="RefSeq" id="WP_008827143.1">
    <property type="nucleotide sequence ID" value="NZ_AFNU02000006.1"/>
</dbReference>
<feature type="transmembrane region" description="Helical" evidence="7">
    <location>
        <begin position="346"/>
        <end position="365"/>
    </location>
</feature>
<keyword evidence="3" id="KW-1003">Cell membrane</keyword>
<feature type="transmembrane region" description="Helical" evidence="7">
    <location>
        <begin position="144"/>
        <end position="163"/>
    </location>
</feature>
<feature type="transmembrane region" description="Helical" evidence="7">
    <location>
        <begin position="309"/>
        <end position="334"/>
    </location>
</feature>
<name>U2FL46_9MOLU</name>
<feature type="transmembrane region" description="Helical" evidence="7">
    <location>
        <begin position="223"/>
        <end position="250"/>
    </location>
</feature>
<proteinExistence type="predicted"/>
<dbReference type="SUPFAM" id="SSF103473">
    <property type="entry name" value="MFS general substrate transporter"/>
    <property type="match status" value="1"/>
</dbReference>
<keyword evidence="5 7" id="KW-1133">Transmembrane helix</keyword>
<feature type="transmembrane region" description="Helical" evidence="7">
    <location>
        <begin position="256"/>
        <end position="279"/>
    </location>
</feature>
<dbReference type="Gene3D" id="1.20.1250.20">
    <property type="entry name" value="MFS general substrate transporter like domains"/>
    <property type="match status" value="1"/>
</dbReference>
<keyword evidence="2" id="KW-0813">Transport</keyword>
<feature type="transmembrane region" description="Helical" evidence="7">
    <location>
        <begin position="42"/>
        <end position="63"/>
    </location>
</feature>
<comment type="subcellular location">
    <subcellularLocation>
        <location evidence="1">Cell membrane</location>
        <topology evidence="1">Multi-pass membrane protein</topology>
    </subcellularLocation>
</comment>